<sequence length="167" mass="18299">MDDMPKGKGVGESAERNAQLRVSEWMRRERLGDGSEIEGPRSTEPRGLEQDPATILAGFCAAFPSQSIRFLVDRDQGKAGRSGDPRICGQKNSSAGKRADTSQPRTFGGKRCVLEVLWRKIRLPEVCRESGAVSREGFKKLPGLTCGSAQLKTTWGREVVYNGAKTE</sequence>
<name>A0A517SPB9_9BACT</name>
<feature type="compositionally biased region" description="Basic and acidic residues" evidence="1">
    <location>
        <begin position="24"/>
        <end position="49"/>
    </location>
</feature>
<dbReference type="Proteomes" id="UP000315003">
    <property type="component" value="Chromosome"/>
</dbReference>
<feature type="compositionally biased region" description="Polar residues" evidence="1">
    <location>
        <begin position="90"/>
        <end position="104"/>
    </location>
</feature>
<feature type="region of interest" description="Disordered" evidence="1">
    <location>
        <begin position="74"/>
        <end position="104"/>
    </location>
</feature>
<gene>
    <name evidence="2" type="ORF">SV7mr_04620</name>
</gene>
<accession>A0A517SPB9</accession>
<feature type="region of interest" description="Disordered" evidence="1">
    <location>
        <begin position="1"/>
        <end position="50"/>
    </location>
</feature>
<keyword evidence="3" id="KW-1185">Reference proteome</keyword>
<evidence type="ECO:0000256" key="1">
    <source>
        <dbReference type="SAM" id="MobiDB-lite"/>
    </source>
</evidence>
<dbReference type="EMBL" id="CP036272">
    <property type="protein sequence ID" value="QDT57974.1"/>
    <property type="molecule type" value="Genomic_DNA"/>
</dbReference>
<proteinExistence type="predicted"/>
<protein>
    <submittedName>
        <fullName evidence="2">Uncharacterized protein</fullName>
    </submittedName>
</protein>
<organism evidence="2 3">
    <name type="scientific">Stieleria bergensis</name>
    <dbReference type="NCBI Taxonomy" id="2528025"/>
    <lineage>
        <taxon>Bacteria</taxon>
        <taxon>Pseudomonadati</taxon>
        <taxon>Planctomycetota</taxon>
        <taxon>Planctomycetia</taxon>
        <taxon>Pirellulales</taxon>
        <taxon>Pirellulaceae</taxon>
        <taxon>Stieleria</taxon>
    </lineage>
</organism>
<dbReference type="AlphaFoldDB" id="A0A517SPB9"/>
<evidence type="ECO:0000313" key="3">
    <source>
        <dbReference type="Proteomes" id="UP000315003"/>
    </source>
</evidence>
<evidence type="ECO:0000313" key="2">
    <source>
        <dbReference type="EMBL" id="QDT57974.1"/>
    </source>
</evidence>
<feature type="compositionally biased region" description="Basic and acidic residues" evidence="1">
    <location>
        <begin position="74"/>
        <end position="84"/>
    </location>
</feature>
<reference evidence="2 3" key="1">
    <citation type="submission" date="2019-02" db="EMBL/GenBank/DDBJ databases">
        <title>Deep-cultivation of Planctomycetes and their phenomic and genomic characterization uncovers novel biology.</title>
        <authorList>
            <person name="Wiegand S."/>
            <person name="Jogler M."/>
            <person name="Boedeker C."/>
            <person name="Pinto D."/>
            <person name="Vollmers J."/>
            <person name="Rivas-Marin E."/>
            <person name="Kohn T."/>
            <person name="Peeters S.H."/>
            <person name="Heuer A."/>
            <person name="Rast P."/>
            <person name="Oberbeckmann S."/>
            <person name="Bunk B."/>
            <person name="Jeske O."/>
            <person name="Meyerdierks A."/>
            <person name="Storesund J.E."/>
            <person name="Kallscheuer N."/>
            <person name="Luecker S."/>
            <person name="Lage O.M."/>
            <person name="Pohl T."/>
            <person name="Merkel B.J."/>
            <person name="Hornburger P."/>
            <person name="Mueller R.-W."/>
            <person name="Bruemmer F."/>
            <person name="Labrenz M."/>
            <person name="Spormann A.M."/>
            <person name="Op den Camp H."/>
            <person name="Overmann J."/>
            <person name="Amann R."/>
            <person name="Jetten M.S.M."/>
            <person name="Mascher T."/>
            <person name="Medema M.H."/>
            <person name="Devos D.P."/>
            <person name="Kaster A.-K."/>
            <person name="Ovreas L."/>
            <person name="Rohde M."/>
            <person name="Galperin M.Y."/>
            <person name="Jogler C."/>
        </authorList>
    </citation>
    <scope>NUCLEOTIDE SEQUENCE [LARGE SCALE GENOMIC DNA]</scope>
    <source>
        <strain evidence="2 3">SV_7m_r</strain>
    </source>
</reference>